<dbReference type="InterPro" id="IPR051167">
    <property type="entry name" value="Prolyl_oligopep/macrocyclase"/>
</dbReference>
<evidence type="ECO:0000256" key="1">
    <source>
        <dbReference type="ARBA" id="ARBA00001070"/>
    </source>
</evidence>
<feature type="signal peptide" evidence="6">
    <location>
        <begin position="1"/>
        <end position="33"/>
    </location>
</feature>
<dbReference type="InterPro" id="IPR029058">
    <property type="entry name" value="AB_hydrolase_fold"/>
</dbReference>
<sequence length="738" mass="78180">MSNETKADAGSWSVLKALGLAMLVLVLPNAALAGPEAAPPVARIEPVVDVYFGQSITDPYRWMEARGADFDAWMRGQDDVTRGDLRAAPGYAKLAAEVAALSAAAEVPIAPQIVGSWIFYKKRPQGTAQFKLFVAPLAGGTERLLVDPLVAPLGGPDGAIDEYAVSPDGTKLVFAISRGGSEESTLHVLDVVSGKPLSEAIDRTRFAAASWDPKGDAFYYNRLNPFTSGMAQSDRFKDEVVYRHVLGADPEKDARVFVVNEAGSALGRDGFTHVIVPAGSKWSFALVNSGVSPESEWWVAPTETLSRGKVPWRKFVSLEDKVGLGSVIASDPVVIGDAAYLLSFKDALNWRLLRYDLAHPEQPPIVAAPEGKGVLVGALKAKDGVYLVSSIGGAYALSRFDPASGKATAVATPMTGTIPEAASDPSQDGVVYALDSWTRPTQLYRERPGKGAAPLSLAKPFARDLSAYVSEELTATAADGTQVPVSVIYRKGLKRDGSAPAIVEAYGAYGVSIDAGFSPRLLAWYDRGGVYAVVHVRGGGEFGETWHLAGKDATKPNTWRDFIAGVTLLQKSGYTSPAKAAGWGTSAGGIMIGRTITERPDLLGAAIINVGLSDTLRFETSEGGPANVAEFGTVKTEAGFKALLEMSAYHHVKDGTAYPATLVTAGMNDHRVPAWEGGKMAARLQAAQAKDGSPIRLRVEFDAGHGMGSTKTQYDALYTDIMAFVLRATGAPDFAPAR</sequence>
<keyword evidence="10" id="KW-1185">Reference proteome</keyword>
<proteinExistence type="predicted"/>
<dbReference type="EC" id="3.4.21.26" evidence="2"/>
<evidence type="ECO:0000256" key="3">
    <source>
        <dbReference type="ARBA" id="ARBA00022670"/>
    </source>
</evidence>
<dbReference type="InterPro" id="IPR001375">
    <property type="entry name" value="Peptidase_S9_cat"/>
</dbReference>
<dbReference type="RefSeq" id="WP_198577808.1">
    <property type="nucleotide sequence ID" value="NZ_JADWOX010000016.1"/>
</dbReference>
<gene>
    <name evidence="9" type="ORF">I4Q42_19755</name>
</gene>
<evidence type="ECO:0000259" key="8">
    <source>
        <dbReference type="Pfam" id="PF02897"/>
    </source>
</evidence>
<accession>A0ABS0T201</accession>
<comment type="caution">
    <text evidence="9">The sequence shown here is derived from an EMBL/GenBank/DDBJ whole genome shotgun (WGS) entry which is preliminary data.</text>
</comment>
<evidence type="ECO:0000256" key="4">
    <source>
        <dbReference type="ARBA" id="ARBA00022801"/>
    </source>
</evidence>
<dbReference type="SUPFAM" id="SSF53474">
    <property type="entry name" value="alpha/beta-Hydrolases"/>
    <property type="match status" value="1"/>
</dbReference>
<evidence type="ECO:0000313" key="10">
    <source>
        <dbReference type="Proteomes" id="UP000639859"/>
    </source>
</evidence>
<name>A0ABS0T201_9CAUL</name>
<dbReference type="PANTHER" id="PTHR42881:SF2">
    <property type="entry name" value="PROLYL ENDOPEPTIDASE"/>
    <property type="match status" value="1"/>
</dbReference>
<evidence type="ECO:0000256" key="6">
    <source>
        <dbReference type="SAM" id="SignalP"/>
    </source>
</evidence>
<evidence type="ECO:0000256" key="5">
    <source>
        <dbReference type="ARBA" id="ARBA00022825"/>
    </source>
</evidence>
<dbReference type="SUPFAM" id="SSF50993">
    <property type="entry name" value="Peptidase/esterase 'gauge' domain"/>
    <property type="match status" value="1"/>
</dbReference>
<reference evidence="9 10" key="1">
    <citation type="submission" date="2020-11" db="EMBL/GenBank/DDBJ databases">
        <title>genome sequence of strain KACC 18849.</title>
        <authorList>
            <person name="Gao J."/>
            <person name="Zhang X."/>
        </authorList>
    </citation>
    <scope>NUCLEOTIDE SEQUENCE [LARGE SCALE GENOMIC DNA]</scope>
    <source>
        <strain evidence="9 10">KACC 18849</strain>
    </source>
</reference>
<keyword evidence="6" id="KW-0732">Signal</keyword>
<keyword evidence="4" id="KW-0378">Hydrolase</keyword>
<dbReference type="EMBL" id="JADWOX010000016">
    <property type="protein sequence ID" value="MBI1685910.1"/>
    <property type="molecule type" value="Genomic_DNA"/>
</dbReference>
<keyword evidence="3" id="KW-0645">Protease</keyword>
<protein>
    <recommendedName>
        <fullName evidence="2">prolyl oligopeptidase</fullName>
        <ecNumber evidence="2">3.4.21.26</ecNumber>
    </recommendedName>
</protein>
<feature type="domain" description="Peptidase S9 prolyl oligopeptidase catalytic" evidence="7">
    <location>
        <begin position="517"/>
        <end position="730"/>
    </location>
</feature>
<comment type="catalytic activity">
    <reaction evidence="1">
        <text>Hydrolysis of Pro-|-Xaa &gt;&gt; Ala-|-Xaa in oligopeptides.</text>
        <dbReference type="EC" id="3.4.21.26"/>
    </reaction>
</comment>
<dbReference type="Pfam" id="PF00326">
    <property type="entry name" value="Peptidase_S9"/>
    <property type="match status" value="1"/>
</dbReference>
<dbReference type="PRINTS" id="PR00862">
    <property type="entry name" value="PROLIGOPTASE"/>
</dbReference>
<dbReference type="InterPro" id="IPR002470">
    <property type="entry name" value="Peptidase_S9A"/>
</dbReference>
<keyword evidence="5" id="KW-0720">Serine protease</keyword>
<evidence type="ECO:0000256" key="2">
    <source>
        <dbReference type="ARBA" id="ARBA00011897"/>
    </source>
</evidence>
<feature type="domain" description="Peptidase S9A N-terminal" evidence="8">
    <location>
        <begin position="39"/>
        <end position="452"/>
    </location>
</feature>
<dbReference type="Proteomes" id="UP000639859">
    <property type="component" value="Unassembled WGS sequence"/>
</dbReference>
<evidence type="ECO:0000313" key="9">
    <source>
        <dbReference type="EMBL" id="MBI1685910.1"/>
    </source>
</evidence>
<organism evidence="9 10">
    <name type="scientific">Caulobacter hibisci</name>
    <dbReference type="NCBI Taxonomy" id="2035993"/>
    <lineage>
        <taxon>Bacteria</taxon>
        <taxon>Pseudomonadati</taxon>
        <taxon>Pseudomonadota</taxon>
        <taxon>Alphaproteobacteria</taxon>
        <taxon>Caulobacterales</taxon>
        <taxon>Caulobacteraceae</taxon>
        <taxon>Caulobacter</taxon>
    </lineage>
</organism>
<feature type="chain" id="PRO_5046463199" description="prolyl oligopeptidase" evidence="6">
    <location>
        <begin position="34"/>
        <end position="738"/>
    </location>
</feature>
<dbReference type="InterPro" id="IPR023302">
    <property type="entry name" value="Pept_S9A_N"/>
</dbReference>
<evidence type="ECO:0000259" key="7">
    <source>
        <dbReference type="Pfam" id="PF00326"/>
    </source>
</evidence>
<dbReference type="Gene3D" id="3.40.50.1820">
    <property type="entry name" value="alpha/beta hydrolase"/>
    <property type="match status" value="1"/>
</dbReference>
<dbReference type="PANTHER" id="PTHR42881">
    <property type="entry name" value="PROLYL ENDOPEPTIDASE"/>
    <property type="match status" value="1"/>
</dbReference>
<dbReference type="Gene3D" id="2.130.10.120">
    <property type="entry name" value="Prolyl oligopeptidase, N-terminal domain"/>
    <property type="match status" value="1"/>
</dbReference>
<dbReference type="Pfam" id="PF02897">
    <property type="entry name" value="Peptidase_S9_N"/>
    <property type="match status" value="1"/>
</dbReference>